<dbReference type="AlphaFoldDB" id="A0A0C3DVF8"/>
<feature type="compositionally biased region" description="Low complexity" evidence="1">
    <location>
        <begin position="105"/>
        <end position="119"/>
    </location>
</feature>
<evidence type="ECO:0000256" key="1">
    <source>
        <dbReference type="SAM" id="MobiDB-lite"/>
    </source>
</evidence>
<dbReference type="OrthoDB" id="4159838at2759"/>
<dbReference type="HOGENOM" id="CLU_013122_0_0_1"/>
<feature type="region of interest" description="Disordered" evidence="1">
    <location>
        <begin position="73"/>
        <end position="125"/>
    </location>
</feature>
<evidence type="ECO:0000313" key="2">
    <source>
        <dbReference type="EMBL" id="KIN06083.1"/>
    </source>
</evidence>
<name>A0A0C3DVF8_OIDMZ</name>
<reference evidence="3" key="2">
    <citation type="submission" date="2015-01" db="EMBL/GenBank/DDBJ databases">
        <title>Evolutionary Origins and Diversification of the Mycorrhizal Mutualists.</title>
        <authorList>
            <consortium name="DOE Joint Genome Institute"/>
            <consortium name="Mycorrhizal Genomics Consortium"/>
            <person name="Kohler A."/>
            <person name="Kuo A."/>
            <person name="Nagy L.G."/>
            <person name="Floudas D."/>
            <person name="Copeland A."/>
            <person name="Barry K.W."/>
            <person name="Cichocki N."/>
            <person name="Veneault-Fourrey C."/>
            <person name="LaButti K."/>
            <person name="Lindquist E.A."/>
            <person name="Lipzen A."/>
            <person name="Lundell T."/>
            <person name="Morin E."/>
            <person name="Murat C."/>
            <person name="Riley R."/>
            <person name="Ohm R."/>
            <person name="Sun H."/>
            <person name="Tunlid A."/>
            <person name="Henrissat B."/>
            <person name="Grigoriev I.V."/>
            <person name="Hibbett D.S."/>
            <person name="Martin F."/>
        </authorList>
    </citation>
    <scope>NUCLEOTIDE SEQUENCE [LARGE SCALE GENOMIC DNA]</scope>
    <source>
        <strain evidence="3">Zn</strain>
    </source>
</reference>
<gene>
    <name evidence="2" type="ORF">OIDMADRAFT_176189</name>
</gene>
<dbReference type="InParanoid" id="A0A0C3DVF8"/>
<proteinExistence type="predicted"/>
<feature type="compositionally biased region" description="Polar residues" evidence="1">
    <location>
        <begin position="21"/>
        <end position="30"/>
    </location>
</feature>
<evidence type="ECO:0000313" key="3">
    <source>
        <dbReference type="Proteomes" id="UP000054321"/>
    </source>
</evidence>
<sequence>METGALNVESSRFTPVRRRQSTINNRTQQGDSEKEWTAARCNRLLRALTSRVAILKKDISRLQSATGSKITAAESNAGNRKKRGCASPGDADWAHSRKKIKKTYSARGGRSSSESRTASFGMPRSLKDGLHLIPGEISIPTPTLHHALWEHNTSQYSAPIPTDETISGSKDQGKRCPRPRDGEVQFQLSKTMRELRKTTPTGRYTTYEGIYSGLEGLLRVTTPTEEEINLPGTGSFLSMCLRAIPHYIKKEEALLTDELEKSGRISAINRRDVSTEIYDDLETFGSSGHGWKHLRTVVRAHGIQVLCMAIQEGLIDLEVCGILVSLCVNMHATREAEILLSALLSTGNFTKPKSVVTRFDDDIATRPLSMFWDFTARRGCFSYQYRRLSSMFANGNLHTSWLATREFITFWARAVQEFSSESVDPNAITFFHTTLPLLATYGKPGQKNKRASDAADVVLLEPTKQTFSSLVVTLSTIVILSKGAGHPEGSVIFHPNYNEVTRLFRTCLVQWTLDDTFNMKYISLVLAILMIESYDGGSPDVNLVDVVENYLPLINSAKLATRRNELATFVCSIARCCGRGVSNSGFEYLRRLHISLETFAYNRELDGVKLVQEIIVDSAFAFAQQVPNTQHLDYATNKEAEFRVMRRGSVDSTSSENANGRAGYRWEEGISEWVVATPVARSVNSFSLEEESSVDDSECETPFHHRSHRTRPIYAVCSTLTDLAPSSVSKHDYSDTSRSNTPGYESSGSDGCSDGDDTATTSPESTTESGMHKSYQSDDELFMGSVHDEDLEMDELCRPDSPSLASDTSTGFGKSRYYVGQAPRLSRRVFRQSLHWEMFDESDDELSFLSALSHNSPSQGSTDGRRASAKSQVLNGGKRIPRRVISTARLDTSLLGDSEDELGM</sequence>
<organism evidence="2 3">
    <name type="scientific">Oidiodendron maius (strain Zn)</name>
    <dbReference type="NCBI Taxonomy" id="913774"/>
    <lineage>
        <taxon>Eukaryota</taxon>
        <taxon>Fungi</taxon>
        <taxon>Dikarya</taxon>
        <taxon>Ascomycota</taxon>
        <taxon>Pezizomycotina</taxon>
        <taxon>Leotiomycetes</taxon>
        <taxon>Leotiomycetes incertae sedis</taxon>
        <taxon>Myxotrichaceae</taxon>
        <taxon>Oidiodendron</taxon>
    </lineage>
</organism>
<feature type="region of interest" description="Disordered" evidence="1">
    <location>
        <begin position="796"/>
        <end position="815"/>
    </location>
</feature>
<dbReference type="Proteomes" id="UP000054321">
    <property type="component" value="Unassembled WGS sequence"/>
</dbReference>
<feature type="compositionally biased region" description="Polar residues" evidence="1">
    <location>
        <begin position="803"/>
        <end position="812"/>
    </location>
</feature>
<feature type="region of interest" description="Disordered" evidence="1">
    <location>
        <begin position="726"/>
        <end position="777"/>
    </location>
</feature>
<dbReference type="EMBL" id="KN832871">
    <property type="protein sequence ID" value="KIN06083.1"/>
    <property type="molecule type" value="Genomic_DNA"/>
</dbReference>
<accession>A0A0C3DVF8</accession>
<keyword evidence="3" id="KW-1185">Reference proteome</keyword>
<protein>
    <submittedName>
        <fullName evidence="2">Uncharacterized protein</fullName>
    </submittedName>
</protein>
<feature type="region of interest" description="Disordered" evidence="1">
    <location>
        <begin position="157"/>
        <end position="181"/>
    </location>
</feature>
<feature type="compositionally biased region" description="Basic and acidic residues" evidence="1">
    <location>
        <begin position="171"/>
        <end position="181"/>
    </location>
</feature>
<reference evidence="2 3" key="1">
    <citation type="submission" date="2014-04" db="EMBL/GenBank/DDBJ databases">
        <authorList>
            <consortium name="DOE Joint Genome Institute"/>
            <person name="Kuo A."/>
            <person name="Martino E."/>
            <person name="Perotto S."/>
            <person name="Kohler A."/>
            <person name="Nagy L.G."/>
            <person name="Floudas D."/>
            <person name="Copeland A."/>
            <person name="Barry K.W."/>
            <person name="Cichocki N."/>
            <person name="Veneault-Fourrey C."/>
            <person name="LaButti K."/>
            <person name="Lindquist E.A."/>
            <person name="Lipzen A."/>
            <person name="Lundell T."/>
            <person name="Morin E."/>
            <person name="Murat C."/>
            <person name="Sun H."/>
            <person name="Tunlid A."/>
            <person name="Henrissat B."/>
            <person name="Grigoriev I.V."/>
            <person name="Hibbett D.S."/>
            <person name="Martin F."/>
            <person name="Nordberg H.P."/>
            <person name="Cantor M.N."/>
            <person name="Hua S.X."/>
        </authorList>
    </citation>
    <scope>NUCLEOTIDE SEQUENCE [LARGE SCALE GENOMIC DNA]</scope>
    <source>
        <strain evidence="2 3">Zn</strain>
    </source>
</reference>
<feature type="region of interest" description="Disordered" evidence="1">
    <location>
        <begin position="851"/>
        <end position="878"/>
    </location>
</feature>
<feature type="compositionally biased region" description="Polar residues" evidence="1">
    <location>
        <begin position="851"/>
        <end position="862"/>
    </location>
</feature>
<feature type="compositionally biased region" description="Low complexity" evidence="1">
    <location>
        <begin position="746"/>
        <end position="769"/>
    </location>
</feature>
<feature type="region of interest" description="Disordered" evidence="1">
    <location>
        <begin position="1"/>
        <end position="31"/>
    </location>
</feature>